<feature type="non-terminal residue" evidence="1">
    <location>
        <position position="50"/>
    </location>
</feature>
<dbReference type="EMBL" id="JAUSZT010000003">
    <property type="protein sequence ID" value="MDQ0999622.1"/>
    <property type="molecule type" value="Genomic_DNA"/>
</dbReference>
<sequence>MQHQIVSREQWLEARTALLEKEKAFTKAQERMSAEKRALPWVKIEKDYVF</sequence>
<reference evidence="1 2" key="1">
    <citation type="submission" date="2023-07" db="EMBL/GenBank/DDBJ databases">
        <title>Comparative genomics of wheat-associated soil bacteria to identify genetic determinants of phenazine resistance.</title>
        <authorList>
            <person name="Mouncey N."/>
        </authorList>
    </citation>
    <scope>NUCLEOTIDE SEQUENCE [LARGE SCALE GENOMIC DNA]</scope>
    <source>
        <strain evidence="1 2">W4I11</strain>
    </source>
</reference>
<comment type="caution">
    <text evidence="1">The sequence shown here is derived from an EMBL/GenBank/DDBJ whole genome shotgun (WGS) entry which is preliminary data.</text>
</comment>
<organism evidence="1 2">
    <name type="scientific">Phyllobacterium ifriqiyense</name>
    <dbReference type="NCBI Taxonomy" id="314238"/>
    <lineage>
        <taxon>Bacteria</taxon>
        <taxon>Pseudomonadati</taxon>
        <taxon>Pseudomonadota</taxon>
        <taxon>Alphaproteobacteria</taxon>
        <taxon>Hyphomicrobiales</taxon>
        <taxon>Phyllobacteriaceae</taxon>
        <taxon>Phyllobacterium</taxon>
    </lineage>
</organism>
<dbReference type="RefSeq" id="WP_307286629.1">
    <property type="nucleotide sequence ID" value="NZ_JAUSZT010000003.1"/>
</dbReference>
<evidence type="ECO:0000313" key="2">
    <source>
        <dbReference type="Proteomes" id="UP001237780"/>
    </source>
</evidence>
<accession>A0ABU0SFY1</accession>
<gene>
    <name evidence="1" type="ORF">QFZ34_004804</name>
</gene>
<dbReference type="Pfam" id="PF05988">
    <property type="entry name" value="DUF899"/>
    <property type="match status" value="1"/>
</dbReference>
<keyword evidence="2" id="KW-1185">Reference proteome</keyword>
<evidence type="ECO:0000313" key="1">
    <source>
        <dbReference type="EMBL" id="MDQ0999622.1"/>
    </source>
</evidence>
<protein>
    <submittedName>
        <fullName evidence="1">Dithiol-disulfide oxidoreductase (DUF899 family)</fullName>
    </submittedName>
</protein>
<dbReference type="InterPro" id="IPR010296">
    <property type="entry name" value="DUF899_thioredox"/>
</dbReference>
<dbReference type="Proteomes" id="UP001237780">
    <property type="component" value="Unassembled WGS sequence"/>
</dbReference>
<proteinExistence type="predicted"/>
<name>A0ABU0SFY1_9HYPH</name>